<evidence type="ECO:0000313" key="2">
    <source>
        <dbReference type="EMBL" id="KAF7138923.1"/>
    </source>
</evidence>
<evidence type="ECO:0000313" key="3">
    <source>
        <dbReference type="Proteomes" id="UP000626092"/>
    </source>
</evidence>
<dbReference type="PANTHER" id="PTHR35288:SF2">
    <property type="entry name" value="TRANSMEMBRANE PROTEIN"/>
    <property type="match status" value="1"/>
</dbReference>
<organism evidence="2 3">
    <name type="scientific">Rhododendron simsii</name>
    <name type="common">Sims's rhododendron</name>
    <dbReference type="NCBI Taxonomy" id="118357"/>
    <lineage>
        <taxon>Eukaryota</taxon>
        <taxon>Viridiplantae</taxon>
        <taxon>Streptophyta</taxon>
        <taxon>Embryophyta</taxon>
        <taxon>Tracheophyta</taxon>
        <taxon>Spermatophyta</taxon>
        <taxon>Magnoliopsida</taxon>
        <taxon>eudicotyledons</taxon>
        <taxon>Gunneridae</taxon>
        <taxon>Pentapetalae</taxon>
        <taxon>asterids</taxon>
        <taxon>Ericales</taxon>
        <taxon>Ericaceae</taxon>
        <taxon>Ericoideae</taxon>
        <taxon>Rhodoreae</taxon>
        <taxon>Rhododendron</taxon>
    </lineage>
</organism>
<comment type="caution">
    <text evidence="2">The sequence shown here is derived from an EMBL/GenBank/DDBJ whole genome shotgun (WGS) entry which is preliminary data.</text>
</comment>
<sequence length="193" mass="21735">MASAKKWAGIISYIAGRLYFYLIIFQIPLFSVPCKRGVCTTPIQVTAGHLIGTAKWPAVFVKATLYPGAIFECLLFKTEVPTFNGLLHAYNMTALDETFDVQRIEILVGSILSVFGALTSIRPGRTSMLGSSLITWGILRETLYAVYARRRLEVFTFPTLVVATLLAFLSIKSDMRYLIRSFRPRRQKKEKKA</sequence>
<dbReference type="Proteomes" id="UP000626092">
    <property type="component" value="Unassembled WGS sequence"/>
</dbReference>
<keyword evidence="1" id="KW-0472">Membrane</keyword>
<accession>A0A834GPP5</accession>
<dbReference type="AlphaFoldDB" id="A0A834GPP5"/>
<evidence type="ECO:0000256" key="1">
    <source>
        <dbReference type="SAM" id="Phobius"/>
    </source>
</evidence>
<gene>
    <name evidence="2" type="ORF">RHSIM_Rhsim07G0181000</name>
</gene>
<proteinExistence type="predicted"/>
<name>A0A834GPP5_RHOSS</name>
<feature type="transmembrane region" description="Helical" evidence="1">
    <location>
        <begin position="154"/>
        <end position="171"/>
    </location>
</feature>
<keyword evidence="3" id="KW-1185">Reference proteome</keyword>
<feature type="transmembrane region" description="Helical" evidence="1">
    <location>
        <begin position="7"/>
        <end position="27"/>
    </location>
</feature>
<dbReference type="PANTHER" id="PTHR35288">
    <property type="entry name" value="TAIL FIBER"/>
    <property type="match status" value="1"/>
</dbReference>
<dbReference type="EMBL" id="WJXA01000007">
    <property type="protein sequence ID" value="KAF7138923.1"/>
    <property type="molecule type" value="Genomic_DNA"/>
</dbReference>
<reference evidence="2" key="1">
    <citation type="submission" date="2019-11" db="EMBL/GenBank/DDBJ databases">
        <authorList>
            <person name="Liu Y."/>
            <person name="Hou J."/>
            <person name="Li T.-Q."/>
            <person name="Guan C.-H."/>
            <person name="Wu X."/>
            <person name="Wu H.-Z."/>
            <person name="Ling F."/>
            <person name="Zhang R."/>
            <person name="Shi X.-G."/>
            <person name="Ren J.-P."/>
            <person name="Chen E.-F."/>
            <person name="Sun J.-M."/>
        </authorList>
    </citation>
    <scope>NUCLEOTIDE SEQUENCE</scope>
    <source>
        <strain evidence="2">Adult_tree_wgs_1</strain>
        <tissue evidence="2">Leaves</tissue>
    </source>
</reference>
<keyword evidence="1" id="KW-0812">Transmembrane</keyword>
<dbReference type="OrthoDB" id="2016444at2759"/>
<keyword evidence="1" id="KW-1133">Transmembrane helix</keyword>
<protein>
    <submittedName>
        <fullName evidence="2">Uncharacterized protein</fullName>
    </submittedName>
</protein>